<dbReference type="GO" id="GO:0003677">
    <property type="term" value="F:DNA binding"/>
    <property type="evidence" value="ECO:0007669"/>
    <property type="project" value="UniProtKB-KW"/>
</dbReference>
<evidence type="ECO:0000313" key="5">
    <source>
        <dbReference type="EMBL" id="OFC71953.1"/>
    </source>
</evidence>
<dbReference type="InterPro" id="IPR036388">
    <property type="entry name" value="WH-like_DNA-bd_sf"/>
</dbReference>
<keyword evidence="2" id="KW-0238">DNA-binding</keyword>
<feature type="domain" description="HTH hxlR-type" evidence="4">
    <location>
        <begin position="29"/>
        <end position="127"/>
    </location>
</feature>
<keyword evidence="1" id="KW-0805">Transcription regulation</keyword>
<evidence type="ECO:0000256" key="2">
    <source>
        <dbReference type="ARBA" id="ARBA00023125"/>
    </source>
</evidence>
<dbReference type="PANTHER" id="PTHR33204">
    <property type="entry name" value="TRANSCRIPTIONAL REGULATOR, MARR FAMILY"/>
    <property type="match status" value="1"/>
</dbReference>
<dbReference type="OrthoDB" id="9807069at2"/>
<organism evidence="5 6">
    <name type="scientific">Alteromonas confluentis</name>
    <dbReference type="NCBI Taxonomy" id="1656094"/>
    <lineage>
        <taxon>Bacteria</taxon>
        <taxon>Pseudomonadati</taxon>
        <taxon>Pseudomonadota</taxon>
        <taxon>Gammaproteobacteria</taxon>
        <taxon>Alteromonadales</taxon>
        <taxon>Alteromonadaceae</taxon>
        <taxon>Alteromonas/Salinimonas group</taxon>
        <taxon>Alteromonas</taxon>
    </lineage>
</organism>
<dbReference type="InterPro" id="IPR036390">
    <property type="entry name" value="WH_DNA-bd_sf"/>
</dbReference>
<keyword evidence="3" id="KW-0804">Transcription</keyword>
<evidence type="ECO:0000313" key="6">
    <source>
        <dbReference type="Proteomes" id="UP000175691"/>
    </source>
</evidence>
<evidence type="ECO:0000259" key="4">
    <source>
        <dbReference type="PROSITE" id="PS51118"/>
    </source>
</evidence>
<dbReference type="Pfam" id="PF01638">
    <property type="entry name" value="HxlR"/>
    <property type="match status" value="1"/>
</dbReference>
<dbReference type="InterPro" id="IPR002577">
    <property type="entry name" value="HTH_HxlR"/>
</dbReference>
<accession>A0A1E7ZEL3</accession>
<dbReference type="AlphaFoldDB" id="A0A1E7ZEL3"/>
<dbReference type="Gene3D" id="1.10.10.10">
    <property type="entry name" value="Winged helix-like DNA-binding domain superfamily/Winged helix DNA-binding domain"/>
    <property type="match status" value="1"/>
</dbReference>
<keyword evidence="6" id="KW-1185">Reference proteome</keyword>
<dbReference type="RefSeq" id="WP_070124003.1">
    <property type="nucleotide sequence ID" value="NZ_MDHN01000009.1"/>
</dbReference>
<comment type="caution">
    <text evidence="5">The sequence shown here is derived from an EMBL/GenBank/DDBJ whole genome shotgun (WGS) entry which is preliminary data.</text>
</comment>
<name>A0A1E7ZEL3_9ALTE</name>
<dbReference type="PROSITE" id="PS51118">
    <property type="entry name" value="HTH_HXLR"/>
    <property type="match status" value="1"/>
</dbReference>
<reference evidence="5 6" key="1">
    <citation type="submission" date="2016-08" db="EMBL/GenBank/DDBJ databases">
        <authorList>
            <person name="Seilhamer J.J."/>
        </authorList>
    </citation>
    <scope>NUCLEOTIDE SEQUENCE [LARGE SCALE GENOMIC DNA]</scope>
    <source>
        <strain evidence="5 6">KCTC 42603</strain>
    </source>
</reference>
<gene>
    <name evidence="5" type="ORF">BFC18_05815</name>
</gene>
<dbReference type="PANTHER" id="PTHR33204:SF37">
    <property type="entry name" value="HTH-TYPE TRANSCRIPTIONAL REGULATOR YODB"/>
    <property type="match status" value="1"/>
</dbReference>
<protein>
    <submittedName>
        <fullName evidence="5">HxlR family transcriptional regulator</fullName>
    </submittedName>
</protein>
<dbReference type="STRING" id="1656094.BFC18_05815"/>
<dbReference type="EMBL" id="MDHN01000009">
    <property type="protein sequence ID" value="OFC71953.1"/>
    <property type="molecule type" value="Genomic_DNA"/>
</dbReference>
<dbReference type="SUPFAM" id="SSF46785">
    <property type="entry name" value="Winged helix' DNA-binding domain"/>
    <property type="match status" value="1"/>
</dbReference>
<evidence type="ECO:0000256" key="3">
    <source>
        <dbReference type="ARBA" id="ARBA00023163"/>
    </source>
</evidence>
<sequence>MTDNLLSDEKVRDTLSASFQRGNVFAEQCPSRLVMNHVTSRWGVLCLIALRGGKHRFSELRRKINGISEKMLAQTLQSLESDGFVDRIAYSVVPPHVEYSLTPLGNAIGEKVVSLADWIEINLPEIIQAQNSKAKLILDSKSIS</sequence>
<evidence type="ECO:0000256" key="1">
    <source>
        <dbReference type="ARBA" id="ARBA00023015"/>
    </source>
</evidence>
<dbReference type="Proteomes" id="UP000175691">
    <property type="component" value="Unassembled WGS sequence"/>
</dbReference>
<proteinExistence type="predicted"/>